<proteinExistence type="predicted"/>
<dbReference type="InterPro" id="IPR025524">
    <property type="entry name" value="DUF4412"/>
</dbReference>
<dbReference type="Pfam" id="PF14371">
    <property type="entry name" value="DUF4412"/>
    <property type="match status" value="1"/>
</dbReference>
<reference evidence="3" key="1">
    <citation type="journal article" date="2019" name="Int. J. Syst. Evol. Microbiol.">
        <title>The Global Catalogue of Microorganisms (GCM) 10K type strain sequencing project: providing services to taxonomists for standard genome sequencing and annotation.</title>
        <authorList>
            <consortium name="The Broad Institute Genomics Platform"/>
            <consortium name="The Broad Institute Genome Sequencing Center for Infectious Disease"/>
            <person name="Wu L."/>
            <person name="Ma J."/>
        </authorList>
    </citation>
    <scope>NUCLEOTIDE SEQUENCE [LARGE SCALE GENOMIC DNA]</scope>
    <source>
        <strain evidence="3">JCM 18325</strain>
    </source>
</reference>
<comment type="caution">
    <text evidence="2">The sequence shown here is derived from an EMBL/GenBank/DDBJ whole genome shotgun (WGS) entry which is preliminary data.</text>
</comment>
<dbReference type="EMBL" id="BAABJW010000001">
    <property type="protein sequence ID" value="GAA4804938.1"/>
    <property type="molecule type" value="Genomic_DNA"/>
</dbReference>
<dbReference type="Proteomes" id="UP001501433">
    <property type="component" value="Unassembled WGS sequence"/>
</dbReference>
<evidence type="ECO:0000313" key="3">
    <source>
        <dbReference type="Proteomes" id="UP001501433"/>
    </source>
</evidence>
<protein>
    <recommendedName>
        <fullName evidence="1">DUF4412 domain-containing protein</fullName>
    </recommendedName>
</protein>
<dbReference type="RefSeq" id="WP_345275760.1">
    <property type="nucleotide sequence ID" value="NZ_BAABJW010000001.1"/>
</dbReference>
<evidence type="ECO:0000259" key="1">
    <source>
        <dbReference type="Pfam" id="PF14371"/>
    </source>
</evidence>
<feature type="domain" description="DUF4412" evidence="1">
    <location>
        <begin position="88"/>
        <end position="254"/>
    </location>
</feature>
<sequence>MKLNYSFAILIVFVLYAQISNAQLLKKLKNRVEQKVENVIVEKASDKVAEKTSKTMDMAFETNPFGGKMDKGDPALVADTYDFNWKYSLKMTSKQGDVVFDYYLKPGAPYFGFASAAMENMFTVMDNGNKVTTMFMESEGNNVGMVSSMPDDLDLEEAKDQSEGFEITSIDNKTINGYYCQGVNARNADFEMDMYFTNETEVSFDDIYKNQQAKIPEQVKDFFGKDEKVLMIYMDMRALKDKNQSMQMECVGLETVAKTIKKSNYKFM</sequence>
<name>A0ABP9C523_9FLAO</name>
<accession>A0ABP9C523</accession>
<organism evidence="2 3">
    <name type="scientific">Litoribaculum gwangyangense</name>
    <dbReference type="NCBI Taxonomy" id="1130722"/>
    <lineage>
        <taxon>Bacteria</taxon>
        <taxon>Pseudomonadati</taxon>
        <taxon>Bacteroidota</taxon>
        <taxon>Flavobacteriia</taxon>
        <taxon>Flavobacteriales</taxon>
        <taxon>Flavobacteriaceae</taxon>
        <taxon>Litoribaculum</taxon>
    </lineage>
</organism>
<keyword evidence="3" id="KW-1185">Reference proteome</keyword>
<gene>
    <name evidence="2" type="ORF">GCM10023330_09200</name>
</gene>
<evidence type="ECO:0000313" key="2">
    <source>
        <dbReference type="EMBL" id="GAA4804938.1"/>
    </source>
</evidence>